<organism evidence="1 2">
    <name type="scientific">Paenibacillus provencensis</name>
    <dbReference type="NCBI Taxonomy" id="441151"/>
    <lineage>
        <taxon>Bacteria</taxon>
        <taxon>Bacillati</taxon>
        <taxon>Bacillota</taxon>
        <taxon>Bacilli</taxon>
        <taxon>Bacillales</taxon>
        <taxon>Paenibacillaceae</taxon>
        <taxon>Paenibacillus</taxon>
    </lineage>
</organism>
<proteinExistence type="predicted"/>
<evidence type="ECO:0000313" key="2">
    <source>
        <dbReference type="Proteomes" id="UP001597169"/>
    </source>
</evidence>
<dbReference type="Pfam" id="PF05402">
    <property type="entry name" value="PqqD"/>
    <property type="match status" value="1"/>
</dbReference>
<name>A0ABW3PTH1_9BACL</name>
<dbReference type="RefSeq" id="WP_091154507.1">
    <property type="nucleotide sequence ID" value="NZ_JBHTKX010000001.1"/>
</dbReference>
<dbReference type="InterPro" id="IPR041881">
    <property type="entry name" value="PqqD_sf"/>
</dbReference>
<keyword evidence="2" id="KW-1185">Reference proteome</keyword>
<dbReference type="Proteomes" id="UP001597169">
    <property type="component" value="Unassembled WGS sequence"/>
</dbReference>
<comment type="caution">
    <text evidence="1">The sequence shown here is derived from an EMBL/GenBank/DDBJ whole genome shotgun (WGS) entry which is preliminary data.</text>
</comment>
<accession>A0ABW3PTH1</accession>
<evidence type="ECO:0000313" key="1">
    <source>
        <dbReference type="EMBL" id="MFD1128875.1"/>
    </source>
</evidence>
<protein>
    <submittedName>
        <fullName evidence="1">Lasso peptide biosynthesis PqqD family chaperone</fullName>
    </submittedName>
</protein>
<dbReference type="InterPro" id="IPR008792">
    <property type="entry name" value="PQQD"/>
</dbReference>
<dbReference type="Gene3D" id="1.10.10.1150">
    <property type="entry name" value="Coenzyme PQQ synthesis protein D (PqqD)"/>
    <property type="match status" value="1"/>
</dbReference>
<sequence length="97" mass="10933">MKLETILQDVYYIHKEGHVVSDMNGDKVMMSIQSGKYFNLGRTGGRIWELLAEGNTISGIVKTLSTEYSVDQSTCSQQVELFMNSLLKEGLIKQKEV</sequence>
<dbReference type="NCBIfam" id="NF033536">
    <property type="entry name" value="lasso_PqqD_Bac"/>
    <property type="match status" value="1"/>
</dbReference>
<gene>
    <name evidence="1" type="ORF">ACFQ3J_11900</name>
</gene>
<dbReference type="EMBL" id="JBHTKX010000001">
    <property type="protein sequence ID" value="MFD1128875.1"/>
    <property type="molecule type" value="Genomic_DNA"/>
</dbReference>
<reference evidence="2" key="1">
    <citation type="journal article" date="2019" name="Int. J. Syst. Evol. Microbiol.">
        <title>The Global Catalogue of Microorganisms (GCM) 10K type strain sequencing project: providing services to taxonomists for standard genome sequencing and annotation.</title>
        <authorList>
            <consortium name="The Broad Institute Genomics Platform"/>
            <consortium name="The Broad Institute Genome Sequencing Center for Infectious Disease"/>
            <person name="Wu L."/>
            <person name="Ma J."/>
        </authorList>
    </citation>
    <scope>NUCLEOTIDE SEQUENCE [LARGE SCALE GENOMIC DNA]</scope>
    <source>
        <strain evidence="2">CCUG 53519</strain>
    </source>
</reference>